<evidence type="ECO:0000313" key="4">
    <source>
        <dbReference type="Proteomes" id="UP000036196"/>
    </source>
</evidence>
<keyword evidence="4" id="KW-1185">Reference proteome</keyword>
<dbReference type="PATRIC" id="fig|61647.14.peg.4840"/>
<name>A0A0J5MDZ3_PLUGE</name>
<dbReference type="GeneID" id="61383674"/>
<dbReference type="OrthoDB" id="6518708at2"/>
<reference evidence="1" key="3">
    <citation type="submission" date="2024-02" db="EMBL/GenBank/DDBJ databases">
        <authorList>
            <consortium name="Clinical and Environmental Microbiology Branch: Whole genome sequencing antimicrobial resistance pathogens in the healthcare setting"/>
        </authorList>
    </citation>
    <scope>NUCLEOTIDE SEQUENCE</scope>
    <source>
        <strain evidence="1">2021DK-00143</strain>
    </source>
</reference>
<dbReference type="RefSeq" id="WP_048253736.1">
    <property type="nucleotide sequence ID" value="NZ_CACVCI010000001.1"/>
</dbReference>
<accession>A0A0J5MDZ3</accession>
<dbReference type="STRING" id="61647.LG71_26660"/>
<proteinExistence type="predicted"/>
<evidence type="ECO:0000313" key="1">
    <source>
        <dbReference type="EMBL" id="EML1473673.1"/>
    </source>
</evidence>
<dbReference type="Proteomes" id="UP000036196">
    <property type="component" value="Unassembled WGS sequence"/>
</dbReference>
<reference evidence="2 4" key="1">
    <citation type="submission" date="2015-05" db="EMBL/GenBank/DDBJ databases">
        <title>Genome sequences of Pluralibacter gergoviae.</title>
        <authorList>
            <person name="Greninger A.L."/>
            <person name="Miller S."/>
        </authorList>
    </citation>
    <scope>NUCLEOTIDE SEQUENCE [LARGE SCALE GENOMIC DNA]</scope>
    <source>
        <strain evidence="2 4">JS81F13</strain>
    </source>
</reference>
<dbReference type="EMBL" id="ABLOKC030000033">
    <property type="protein sequence ID" value="EML1473673.1"/>
    <property type="molecule type" value="Genomic_DNA"/>
</dbReference>
<dbReference type="AlphaFoldDB" id="A0A0J5MDZ3"/>
<gene>
    <name evidence="2" type="ORF">ABW06_09090</name>
    <name evidence="1" type="ORF">QEG54_004484</name>
    <name evidence="3" type="ORF">RBJ30_14315</name>
</gene>
<organism evidence="2 4">
    <name type="scientific">Pluralibacter gergoviae</name>
    <name type="common">Enterobacter gergoviae</name>
    <dbReference type="NCBI Taxonomy" id="61647"/>
    <lineage>
        <taxon>Bacteria</taxon>
        <taxon>Pseudomonadati</taxon>
        <taxon>Pseudomonadota</taxon>
        <taxon>Gammaproteobacteria</taxon>
        <taxon>Enterobacterales</taxon>
        <taxon>Enterobacteriaceae</taxon>
        <taxon>Pluralibacter</taxon>
    </lineage>
</organism>
<dbReference type="EMBL" id="LDZF01000007">
    <property type="protein sequence ID" value="KMK14476.1"/>
    <property type="molecule type" value="Genomic_DNA"/>
</dbReference>
<protein>
    <submittedName>
        <fullName evidence="2">Uncharacterized protein</fullName>
    </submittedName>
</protein>
<dbReference type="Proteomes" id="UP001236270">
    <property type="component" value="Unassembled WGS sequence"/>
</dbReference>
<evidence type="ECO:0000313" key="3">
    <source>
        <dbReference type="EMBL" id="MDQ2310263.1"/>
    </source>
</evidence>
<evidence type="ECO:0000313" key="2">
    <source>
        <dbReference type="EMBL" id="KMK14476.1"/>
    </source>
</evidence>
<dbReference type="EMBL" id="JAVDNV010000009">
    <property type="protein sequence ID" value="MDQ2310263.1"/>
    <property type="molecule type" value="Genomic_DNA"/>
</dbReference>
<reference evidence="3" key="2">
    <citation type="submission" date="2023-08" db="EMBL/GenBank/DDBJ databases">
        <title>WGS of pathogenic bacterial species, Los Angeles County Public Health Laboratories.</title>
        <authorList>
            <person name="Garrigues J.M."/>
            <person name="Green N.M."/>
        </authorList>
    </citation>
    <scope>NUCLEOTIDE SEQUENCE</scope>
    <source>
        <strain evidence="3">LACPHL-BACT-2023-00068</strain>
    </source>
</reference>
<comment type="caution">
    <text evidence="2">The sequence shown here is derived from an EMBL/GenBank/DDBJ whole genome shotgun (WGS) entry which is preliminary data.</text>
</comment>
<dbReference type="KEGG" id="pge:LG71_26660"/>
<sequence>MKWLLAKHINALIAVLSLLVIAAGYSTWKTFSPQEPQVTFNAKGSFEIGFYDLMSGDKEIYDSEMRVANTTLFSTITSPEDNRFIFKGKFAQTLARHGKHYYTLSPIYYSTPQRGLMIDGLMDLLMQTRFWIMPLQTNVESLVVAQTGAIIIYPPRLTTDLSPADSLPPPDED</sequence>